<dbReference type="EMBL" id="WUEY01000014">
    <property type="protein sequence ID" value="NEI72775.1"/>
    <property type="molecule type" value="Genomic_DNA"/>
</dbReference>
<evidence type="ECO:0008006" key="4">
    <source>
        <dbReference type="Google" id="ProtNLM"/>
    </source>
</evidence>
<evidence type="ECO:0000313" key="3">
    <source>
        <dbReference type="Proteomes" id="UP000483035"/>
    </source>
</evidence>
<name>A0A6L9U9U3_9HYPH</name>
<feature type="transmembrane region" description="Helical" evidence="1">
    <location>
        <begin position="29"/>
        <end position="53"/>
    </location>
</feature>
<accession>A0A6L9U9U3</accession>
<sequence length="59" mass="6398">MINTESPDRDPDVHDAKVDHIVASGPRGAIVVAGIATACVVAMWLLFYLFVFLPRTGFP</sequence>
<keyword evidence="1" id="KW-1133">Transmembrane helix</keyword>
<gene>
    <name evidence="2" type="ORF">GR212_24750</name>
</gene>
<dbReference type="RefSeq" id="WP_163990535.1">
    <property type="nucleotide sequence ID" value="NZ_WUEY01000014.1"/>
</dbReference>
<keyword evidence="1" id="KW-0812">Transmembrane</keyword>
<comment type="caution">
    <text evidence="2">The sequence shown here is derived from an EMBL/GenBank/DDBJ whole genome shotgun (WGS) entry which is preliminary data.</text>
</comment>
<evidence type="ECO:0000256" key="1">
    <source>
        <dbReference type="SAM" id="Phobius"/>
    </source>
</evidence>
<reference evidence="2 3" key="1">
    <citation type="submission" date="2019-12" db="EMBL/GenBank/DDBJ databases">
        <title>Rhizobium genotypes associated with high levels of biological nitrogen fixation by grain legumes in a temperate-maritime cropping system.</title>
        <authorList>
            <person name="Maluk M."/>
            <person name="Francesc Ferrando Molina F."/>
            <person name="Lopez Del Egido L."/>
            <person name="Lafos M."/>
            <person name="Langarica-Fuentes A."/>
            <person name="Gebre Yohannes G."/>
            <person name="Young M.W."/>
            <person name="Martin P."/>
            <person name="Gantlett R."/>
            <person name="Kenicer G."/>
            <person name="Hawes C."/>
            <person name="Begg G.S."/>
            <person name="Quilliam R.S."/>
            <person name="Squire G.R."/>
            <person name="Poole P.S."/>
            <person name="Young P.W."/>
            <person name="Iannetta P.M."/>
            <person name="James E.K."/>
        </authorList>
    </citation>
    <scope>NUCLEOTIDE SEQUENCE [LARGE SCALE GENOMIC DNA]</scope>
    <source>
        <strain evidence="2 3">JHI1118</strain>
    </source>
</reference>
<keyword evidence="1" id="KW-0472">Membrane</keyword>
<dbReference type="AlphaFoldDB" id="A0A6L9U9U3"/>
<evidence type="ECO:0000313" key="2">
    <source>
        <dbReference type="EMBL" id="NEI72775.1"/>
    </source>
</evidence>
<protein>
    <recommendedName>
        <fullName evidence="4">Cytochrome c oxidase subunit 2A</fullName>
    </recommendedName>
</protein>
<proteinExistence type="predicted"/>
<organism evidence="2 3">
    <name type="scientific">Rhizobium lusitanum</name>
    <dbReference type="NCBI Taxonomy" id="293958"/>
    <lineage>
        <taxon>Bacteria</taxon>
        <taxon>Pseudomonadati</taxon>
        <taxon>Pseudomonadota</taxon>
        <taxon>Alphaproteobacteria</taxon>
        <taxon>Hyphomicrobiales</taxon>
        <taxon>Rhizobiaceae</taxon>
        <taxon>Rhizobium/Agrobacterium group</taxon>
        <taxon>Rhizobium</taxon>
    </lineage>
</organism>
<dbReference type="Proteomes" id="UP000483035">
    <property type="component" value="Unassembled WGS sequence"/>
</dbReference>